<accession>A0A7T7UWG1</accession>
<evidence type="ECO:0000313" key="2">
    <source>
        <dbReference type="EMBL" id="QQN57503.1"/>
    </source>
</evidence>
<name>A0A7T7UWG1_9FLAO</name>
<dbReference type="GeneID" id="93131812"/>
<dbReference type="AlphaFoldDB" id="A0A7T7UWG1"/>
<dbReference type="InterPro" id="IPR002145">
    <property type="entry name" value="CopG"/>
</dbReference>
<dbReference type="RefSeq" id="WP_078674638.1">
    <property type="nucleotide sequence ID" value="NZ_CBCSDR010000005.1"/>
</dbReference>
<protein>
    <submittedName>
        <fullName evidence="2">Ribbon-helix-helix protein, CopG family</fullName>
    </submittedName>
</protein>
<dbReference type="Proteomes" id="UP000595426">
    <property type="component" value="Chromosome"/>
</dbReference>
<organism evidence="2 3">
    <name type="scientific">Elizabethkingia bruuniana</name>
    <dbReference type="NCBI Taxonomy" id="1756149"/>
    <lineage>
        <taxon>Bacteria</taxon>
        <taxon>Pseudomonadati</taxon>
        <taxon>Bacteroidota</taxon>
        <taxon>Flavobacteriia</taxon>
        <taxon>Flavobacteriales</taxon>
        <taxon>Weeksellaceae</taxon>
        <taxon>Elizabethkingia</taxon>
    </lineage>
</organism>
<reference evidence="2 3" key="1">
    <citation type="submission" date="2020-12" db="EMBL/GenBank/DDBJ databases">
        <title>FDA dAtabase for Regulatory Grade micrObial Sequences (FDA-ARGOS): Supporting development and validation of Infectious Disease Dx tests.</title>
        <authorList>
            <person name="Kerrigan L."/>
            <person name="Long C."/>
            <person name="Tallon L."/>
            <person name="Sadzewicz L."/>
            <person name="Zhao X."/>
            <person name="Boylan J."/>
            <person name="Ott S."/>
            <person name="Bowen H."/>
            <person name="Vavikolanu K."/>
            <person name="Mehta A."/>
            <person name="Aluvathingal J."/>
            <person name="Nadendla S."/>
            <person name="Yan Y."/>
            <person name="Sichtig H."/>
        </authorList>
    </citation>
    <scope>NUCLEOTIDE SEQUENCE [LARGE SCALE GENOMIC DNA]</scope>
    <source>
        <strain evidence="2 3">FDAARGOS_1031</strain>
    </source>
</reference>
<evidence type="ECO:0000313" key="3">
    <source>
        <dbReference type="Proteomes" id="UP000595426"/>
    </source>
</evidence>
<evidence type="ECO:0000259" key="1">
    <source>
        <dbReference type="Pfam" id="PF01402"/>
    </source>
</evidence>
<keyword evidence="3" id="KW-1185">Reference proteome</keyword>
<dbReference type="Pfam" id="PF01402">
    <property type="entry name" value="RHH_1"/>
    <property type="match status" value="1"/>
</dbReference>
<feature type="domain" description="Ribbon-helix-helix protein CopG" evidence="1">
    <location>
        <begin position="4"/>
        <end position="44"/>
    </location>
</feature>
<proteinExistence type="predicted"/>
<gene>
    <name evidence="2" type="ORF">I6H88_13725</name>
</gene>
<dbReference type="EMBL" id="CP067018">
    <property type="protein sequence ID" value="QQN57503.1"/>
    <property type="molecule type" value="Genomic_DNA"/>
</dbReference>
<dbReference type="GO" id="GO:0006355">
    <property type="term" value="P:regulation of DNA-templated transcription"/>
    <property type="evidence" value="ECO:0007669"/>
    <property type="project" value="InterPro"/>
</dbReference>
<sequence>MAKKLLSIRVSDEVDALVKKIAEKRQSTQANVIEEAIRELAKKEKLK</sequence>